<reference evidence="2" key="1">
    <citation type="submission" date="2023-03" db="EMBL/GenBank/DDBJ databases">
        <title>Massive genome expansion in bonnet fungi (Mycena s.s.) driven by repeated elements and novel gene families across ecological guilds.</title>
        <authorList>
            <consortium name="Lawrence Berkeley National Laboratory"/>
            <person name="Harder C.B."/>
            <person name="Miyauchi S."/>
            <person name="Viragh M."/>
            <person name="Kuo A."/>
            <person name="Thoen E."/>
            <person name="Andreopoulos B."/>
            <person name="Lu D."/>
            <person name="Skrede I."/>
            <person name="Drula E."/>
            <person name="Henrissat B."/>
            <person name="Morin E."/>
            <person name="Kohler A."/>
            <person name="Barry K."/>
            <person name="LaButti K."/>
            <person name="Morin E."/>
            <person name="Salamov A."/>
            <person name="Lipzen A."/>
            <person name="Mereny Z."/>
            <person name="Hegedus B."/>
            <person name="Baldrian P."/>
            <person name="Stursova M."/>
            <person name="Weitz H."/>
            <person name="Taylor A."/>
            <person name="Grigoriev I.V."/>
            <person name="Nagy L.G."/>
            <person name="Martin F."/>
            <person name="Kauserud H."/>
        </authorList>
    </citation>
    <scope>NUCLEOTIDE SEQUENCE</scope>
    <source>
        <strain evidence="2">CBHHK188m</strain>
    </source>
</reference>
<evidence type="ECO:0000313" key="3">
    <source>
        <dbReference type="Proteomes" id="UP001215280"/>
    </source>
</evidence>
<name>A0AAD7MNF3_9AGAR</name>
<protein>
    <recommendedName>
        <fullName evidence="1">PARP catalytic domain-containing protein</fullName>
    </recommendedName>
</protein>
<evidence type="ECO:0000313" key="2">
    <source>
        <dbReference type="EMBL" id="KAJ7725430.1"/>
    </source>
</evidence>
<feature type="non-terminal residue" evidence="2">
    <location>
        <position position="153"/>
    </location>
</feature>
<dbReference type="EMBL" id="JARJLG010000228">
    <property type="protein sequence ID" value="KAJ7725430.1"/>
    <property type="molecule type" value="Genomic_DNA"/>
</dbReference>
<evidence type="ECO:0000259" key="1">
    <source>
        <dbReference type="Pfam" id="PF00644"/>
    </source>
</evidence>
<dbReference type="InterPro" id="IPR012317">
    <property type="entry name" value="Poly(ADP-ribose)pol_cat_dom"/>
</dbReference>
<comment type="caution">
    <text evidence="2">The sequence shown here is derived from an EMBL/GenBank/DDBJ whole genome shotgun (WGS) entry which is preliminary data.</text>
</comment>
<dbReference type="Gene3D" id="3.90.228.10">
    <property type="match status" value="1"/>
</dbReference>
<organism evidence="2 3">
    <name type="scientific">Mycena maculata</name>
    <dbReference type="NCBI Taxonomy" id="230809"/>
    <lineage>
        <taxon>Eukaryota</taxon>
        <taxon>Fungi</taxon>
        <taxon>Dikarya</taxon>
        <taxon>Basidiomycota</taxon>
        <taxon>Agaricomycotina</taxon>
        <taxon>Agaricomycetes</taxon>
        <taxon>Agaricomycetidae</taxon>
        <taxon>Agaricales</taxon>
        <taxon>Marasmiineae</taxon>
        <taxon>Mycenaceae</taxon>
        <taxon>Mycena</taxon>
    </lineage>
</organism>
<accession>A0AAD7MNF3</accession>
<keyword evidence="3" id="KW-1185">Reference proteome</keyword>
<gene>
    <name evidence="2" type="ORF">DFH07DRAFT_758656</name>
</gene>
<dbReference type="SUPFAM" id="SSF56399">
    <property type="entry name" value="ADP-ribosylation"/>
    <property type="match status" value="1"/>
</dbReference>
<dbReference type="Proteomes" id="UP001215280">
    <property type="component" value="Unassembled WGS sequence"/>
</dbReference>
<sequence length="153" mass="16688">GNEQKLWHATSRRCKLGDEGRGLQLCADAKCSLCQIIRTGFKKSFSLDSGMHVESFLTPSRFGKGIYTSTTSSKAAGYSENGRASKYKAILLNNVVVGRAYETNEVMVGSTAPPKHFNSVCGLPGSALKYDETCVYDDDAIRPTYLILYDAKA</sequence>
<dbReference type="AlphaFoldDB" id="A0AAD7MNF3"/>
<dbReference type="GO" id="GO:0003950">
    <property type="term" value="F:NAD+ poly-ADP-ribosyltransferase activity"/>
    <property type="evidence" value="ECO:0007669"/>
    <property type="project" value="InterPro"/>
</dbReference>
<dbReference type="Pfam" id="PF00644">
    <property type="entry name" value="PARP"/>
    <property type="match status" value="1"/>
</dbReference>
<proteinExistence type="predicted"/>
<feature type="domain" description="PARP catalytic" evidence="1">
    <location>
        <begin position="49"/>
        <end position="119"/>
    </location>
</feature>